<comment type="caution">
    <text evidence="1">The sequence shown here is derived from an EMBL/GenBank/DDBJ whole genome shotgun (WGS) entry which is preliminary data.</text>
</comment>
<reference evidence="1 2" key="1">
    <citation type="submission" date="2019-03" db="EMBL/GenBank/DDBJ databases">
        <title>Genomic analyses of the natural microbiome of Caenorhabditis elegans.</title>
        <authorList>
            <person name="Samuel B."/>
        </authorList>
    </citation>
    <scope>NUCLEOTIDE SEQUENCE [LARGE SCALE GENOMIC DNA]</scope>
    <source>
        <strain evidence="1 2">JUb18</strain>
    </source>
</reference>
<name>A0A4R6RYZ4_9MICO</name>
<evidence type="ECO:0000313" key="2">
    <source>
        <dbReference type="Proteomes" id="UP000295601"/>
    </source>
</evidence>
<evidence type="ECO:0000313" key="1">
    <source>
        <dbReference type="EMBL" id="TDP92399.1"/>
    </source>
</evidence>
<organism evidence="1 2">
    <name type="scientific">Leucobacter luti</name>
    <dbReference type="NCBI Taxonomy" id="340320"/>
    <lineage>
        <taxon>Bacteria</taxon>
        <taxon>Bacillati</taxon>
        <taxon>Actinomycetota</taxon>
        <taxon>Actinomycetes</taxon>
        <taxon>Micrococcales</taxon>
        <taxon>Microbacteriaceae</taxon>
        <taxon>Leucobacter</taxon>
    </lineage>
</organism>
<dbReference type="RefSeq" id="WP_133616626.1">
    <property type="nucleotide sequence ID" value="NZ_SNYA01000004.1"/>
</dbReference>
<dbReference type="AlphaFoldDB" id="A0A4R6RYZ4"/>
<keyword evidence="2" id="KW-1185">Reference proteome</keyword>
<dbReference type="EMBL" id="SNYA01000004">
    <property type="protein sequence ID" value="TDP92399.1"/>
    <property type="molecule type" value="Genomic_DNA"/>
</dbReference>
<proteinExistence type="predicted"/>
<dbReference type="Proteomes" id="UP000295601">
    <property type="component" value="Unassembled WGS sequence"/>
</dbReference>
<protein>
    <submittedName>
        <fullName evidence="1">Uncharacterized protein</fullName>
    </submittedName>
</protein>
<accession>A0A4R6RYZ4</accession>
<sequence length="98" mass="11305">MSLNQAGIPELNLESFDRVIVYSDRGKIWVELNTQTKLRSLFLPKHPSPRAVAMLDPEDWSENALTLRAIVHAYRAECVGWRDVLTAIHMFQVSQKKR</sequence>
<gene>
    <name evidence="1" type="ORF">EDF62_1606</name>
</gene>